<name>R3KD02_ENTFL</name>
<gene>
    <name evidence="1" type="ORF">WOU_02111</name>
</gene>
<dbReference type="AlphaFoldDB" id="R3KD02"/>
<protein>
    <submittedName>
        <fullName evidence="1">Uncharacterized protein</fullName>
    </submittedName>
</protein>
<evidence type="ECO:0000313" key="2">
    <source>
        <dbReference type="Proteomes" id="UP000013638"/>
    </source>
</evidence>
<proteinExistence type="predicted"/>
<dbReference type="PATRIC" id="fig|1169311.3.peg.2082"/>
<organism evidence="1 2">
    <name type="scientific">Enterococcus faecalis ATCC 6055</name>
    <dbReference type="NCBI Taxonomy" id="1169311"/>
    <lineage>
        <taxon>Bacteria</taxon>
        <taxon>Bacillati</taxon>
        <taxon>Bacillota</taxon>
        <taxon>Bacilli</taxon>
        <taxon>Lactobacillales</taxon>
        <taxon>Enterococcaceae</taxon>
        <taxon>Enterococcus</taxon>
    </lineage>
</organism>
<dbReference type="Proteomes" id="UP000013638">
    <property type="component" value="Unassembled WGS sequence"/>
</dbReference>
<reference evidence="1 2" key="1">
    <citation type="submission" date="2013-02" db="EMBL/GenBank/DDBJ databases">
        <title>The Genome Sequence of Enterococcus faecalis ATCC_6055.</title>
        <authorList>
            <consortium name="The Broad Institute Genome Sequencing Platform"/>
            <consortium name="The Broad Institute Genome Sequencing Center for Infectious Disease"/>
            <person name="Earl A.M."/>
            <person name="Gilmore M.S."/>
            <person name="Lebreton F."/>
            <person name="Walker B."/>
            <person name="Young S.K."/>
            <person name="Zeng Q."/>
            <person name="Gargeya S."/>
            <person name="Fitzgerald M."/>
            <person name="Haas B."/>
            <person name="Abouelleil A."/>
            <person name="Alvarado L."/>
            <person name="Arachchi H.M."/>
            <person name="Berlin A.M."/>
            <person name="Chapman S.B."/>
            <person name="Dewar J."/>
            <person name="Goldberg J."/>
            <person name="Griggs A."/>
            <person name="Gujja S."/>
            <person name="Hansen M."/>
            <person name="Howarth C."/>
            <person name="Imamovic A."/>
            <person name="Larimer J."/>
            <person name="McCowan C."/>
            <person name="Murphy C."/>
            <person name="Neiman D."/>
            <person name="Pearson M."/>
            <person name="Priest M."/>
            <person name="Roberts A."/>
            <person name="Saif S."/>
            <person name="Shea T."/>
            <person name="Sisk P."/>
            <person name="Sykes S."/>
            <person name="Wortman J."/>
            <person name="Nusbaum C."/>
            <person name="Birren B."/>
        </authorList>
    </citation>
    <scope>NUCLEOTIDE SEQUENCE [LARGE SCALE GENOMIC DNA]</scope>
    <source>
        <strain evidence="1 2">ATCC 6055</strain>
    </source>
</reference>
<accession>R3KD02</accession>
<dbReference type="EMBL" id="ASDZ01000027">
    <property type="protein sequence ID" value="EOK11366.1"/>
    <property type="molecule type" value="Genomic_DNA"/>
</dbReference>
<dbReference type="HOGENOM" id="CLU_190568_0_0_9"/>
<evidence type="ECO:0000313" key="1">
    <source>
        <dbReference type="EMBL" id="EOK11366.1"/>
    </source>
</evidence>
<sequence length="87" mass="10749">MKEELSLFVEKFVERMKRQKRAFCLADIERTYDKEQKKQGKKSVKWTNMLRLLMESKLLKISEIYRMYRKRADGVIYPVFYFKQENL</sequence>
<dbReference type="RefSeq" id="WP_010828939.1">
    <property type="nucleotide sequence ID" value="NZ_KB944862.1"/>
</dbReference>
<comment type="caution">
    <text evidence="1">The sequence shown here is derived from an EMBL/GenBank/DDBJ whole genome shotgun (WGS) entry which is preliminary data.</text>
</comment>